<dbReference type="Gene3D" id="2.40.10.10">
    <property type="entry name" value="Trypsin-like serine proteases"/>
    <property type="match status" value="1"/>
</dbReference>
<dbReference type="CDD" id="cd00190">
    <property type="entry name" value="Tryp_SPc"/>
    <property type="match status" value="1"/>
</dbReference>
<evidence type="ECO:0000313" key="6">
    <source>
        <dbReference type="Proteomes" id="UP001642540"/>
    </source>
</evidence>
<keyword evidence="3" id="KW-0732">Signal</keyword>
<evidence type="ECO:0000259" key="4">
    <source>
        <dbReference type="PROSITE" id="PS50240"/>
    </source>
</evidence>
<dbReference type="EMBL" id="CAXLJM020000014">
    <property type="protein sequence ID" value="CAL8079899.1"/>
    <property type="molecule type" value="Genomic_DNA"/>
</dbReference>
<dbReference type="PRINTS" id="PR00722">
    <property type="entry name" value="CHYMOTRYPSIN"/>
</dbReference>
<name>A0ABP1Q2G9_9HEXA</name>
<dbReference type="InterPro" id="IPR001314">
    <property type="entry name" value="Peptidase_S1A"/>
</dbReference>
<feature type="chain" id="PRO_5045669811" description="Peptidase S1 domain-containing protein" evidence="3">
    <location>
        <begin position="31"/>
        <end position="343"/>
    </location>
</feature>
<sequence>MAAKKMWYESVNLVVLGSILLCELLTTATGQTTSCRCTPVTNCADGTGGIDPRILNNPTQPVCAVGERLCCNLINPNLGVSVPVLCGTRRAITVPNYVAVTGQADFGEYPWLALIYSSNNTYIGAGTLIDTQFVLSVAHKFVPALYSSYKVVLGEWILNAVSEPLPLLEIAVTSIRVHEGFIYTPATATLLNDIAILKLATPVNVGLSNHINPACLPIPNAIYTGQTCWVAGFGASAFVNGAMSTTLREVDLPVVDGNTCQNLLRTTRLGSAFTLNQQQFICAGGQAGKDACTGDGGAPLVCLSGTQWYVAALVAYGVGCGQPIPAVYTNVANYIPWISANKI</sequence>
<proteinExistence type="inferred from homology"/>
<protein>
    <recommendedName>
        <fullName evidence="4">Peptidase S1 domain-containing protein</fullName>
    </recommendedName>
</protein>
<evidence type="ECO:0000256" key="2">
    <source>
        <dbReference type="ARBA" id="ARBA00024195"/>
    </source>
</evidence>
<keyword evidence="1" id="KW-1015">Disulfide bond</keyword>
<feature type="domain" description="Peptidase S1" evidence="4">
    <location>
        <begin position="99"/>
        <end position="343"/>
    </location>
</feature>
<keyword evidence="6" id="KW-1185">Reference proteome</keyword>
<evidence type="ECO:0000256" key="3">
    <source>
        <dbReference type="SAM" id="SignalP"/>
    </source>
</evidence>
<comment type="similarity">
    <text evidence="2">Belongs to the peptidase S1 family. CLIP subfamily.</text>
</comment>
<dbReference type="PROSITE" id="PS50240">
    <property type="entry name" value="TRYPSIN_DOM"/>
    <property type="match status" value="1"/>
</dbReference>
<evidence type="ECO:0000256" key="1">
    <source>
        <dbReference type="ARBA" id="ARBA00023157"/>
    </source>
</evidence>
<dbReference type="SUPFAM" id="SSF50494">
    <property type="entry name" value="Trypsin-like serine proteases"/>
    <property type="match status" value="1"/>
</dbReference>
<dbReference type="PANTHER" id="PTHR24256">
    <property type="entry name" value="TRYPTASE-RELATED"/>
    <property type="match status" value="1"/>
</dbReference>
<comment type="caution">
    <text evidence="5">The sequence shown here is derived from an EMBL/GenBank/DDBJ whole genome shotgun (WGS) entry which is preliminary data.</text>
</comment>
<accession>A0ABP1Q2G9</accession>
<reference evidence="5 6" key="1">
    <citation type="submission" date="2024-08" db="EMBL/GenBank/DDBJ databases">
        <authorList>
            <person name="Cucini C."/>
            <person name="Frati F."/>
        </authorList>
    </citation>
    <scope>NUCLEOTIDE SEQUENCE [LARGE SCALE GENOMIC DNA]</scope>
</reference>
<dbReference type="InterPro" id="IPR009003">
    <property type="entry name" value="Peptidase_S1_PA"/>
</dbReference>
<evidence type="ECO:0000313" key="5">
    <source>
        <dbReference type="EMBL" id="CAL8079899.1"/>
    </source>
</evidence>
<organism evidence="5 6">
    <name type="scientific">Orchesella dallaii</name>
    <dbReference type="NCBI Taxonomy" id="48710"/>
    <lineage>
        <taxon>Eukaryota</taxon>
        <taxon>Metazoa</taxon>
        <taxon>Ecdysozoa</taxon>
        <taxon>Arthropoda</taxon>
        <taxon>Hexapoda</taxon>
        <taxon>Collembola</taxon>
        <taxon>Entomobryomorpha</taxon>
        <taxon>Entomobryoidea</taxon>
        <taxon>Orchesellidae</taxon>
        <taxon>Orchesellinae</taxon>
        <taxon>Orchesella</taxon>
    </lineage>
</organism>
<dbReference type="InterPro" id="IPR043504">
    <property type="entry name" value="Peptidase_S1_PA_chymotrypsin"/>
</dbReference>
<dbReference type="Pfam" id="PF00089">
    <property type="entry name" value="Trypsin"/>
    <property type="match status" value="1"/>
</dbReference>
<gene>
    <name evidence="5" type="ORF">ODALV1_LOCUS4494</name>
</gene>
<dbReference type="Proteomes" id="UP001642540">
    <property type="component" value="Unassembled WGS sequence"/>
</dbReference>
<feature type="signal peptide" evidence="3">
    <location>
        <begin position="1"/>
        <end position="30"/>
    </location>
</feature>
<dbReference type="SMART" id="SM00020">
    <property type="entry name" value="Tryp_SPc"/>
    <property type="match status" value="1"/>
</dbReference>
<dbReference type="InterPro" id="IPR001254">
    <property type="entry name" value="Trypsin_dom"/>
</dbReference>
<dbReference type="InterPro" id="IPR051487">
    <property type="entry name" value="Ser/Thr_Proteases_Immune/Dev"/>
</dbReference>